<sequence>MCEESGRERQLVEAMLQIDREQADLEMLSMEDERLDAALRNGLERGRRHTVRMSRKRLSLKLGLSAACVLLLLTAFVRVSPSFAAIMKEIPGFGGFVELIEGDKTLVSALDNEFIQPLSLTDEKNGFKLTVNGVIADDNRLVILYTGEGPGVTNETEIEDFKLLNENGEELIAVIGYSQLGKDDKEEAGSVMYDYFDASFQEGVAMPEKVDFNVKLKGQWLQVNVPIDHSRFAGMREEIAVNEVIELDGQRLTVESAVITPLQVRVTVKADPDNTLQTNGMIDAVLKDEKGRIYTWKTGMGDYNDEMVYHFQSSYFAKPRKLALEADGAFMSQRDRLFVINTETGETSDTPDKRITYHGKQEEKDGYVLQLDMADLDETEQKLGYTFFEHNGSFTDASGKSYSLLDKEGSQIEWHSGGLEPARYYYKIPKADYVQPLTFRVKQYPGYILEPISITIK</sequence>
<dbReference type="Gene3D" id="2.60.40.1630">
    <property type="entry name" value="bacillus anthracis domain"/>
    <property type="match status" value="1"/>
</dbReference>
<dbReference type="Proteomes" id="UP001229346">
    <property type="component" value="Unassembled WGS sequence"/>
</dbReference>
<feature type="transmembrane region" description="Helical" evidence="1">
    <location>
        <begin position="58"/>
        <end position="77"/>
    </location>
</feature>
<evidence type="ECO:0000256" key="1">
    <source>
        <dbReference type="SAM" id="Phobius"/>
    </source>
</evidence>
<organism evidence="4 5">
    <name type="scientific">Paenibacillus harenae</name>
    <dbReference type="NCBI Taxonomy" id="306543"/>
    <lineage>
        <taxon>Bacteria</taxon>
        <taxon>Bacillati</taxon>
        <taxon>Bacillota</taxon>
        <taxon>Bacilli</taxon>
        <taxon>Bacillales</taxon>
        <taxon>Paenibacillaceae</taxon>
        <taxon>Paenibacillus</taxon>
    </lineage>
</organism>
<comment type="caution">
    <text evidence="4">The sequence shown here is derived from an EMBL/GenBank/DDBJ whole genome shotgun (WGS) entry which is preliminary data.</text>
</comment>
<feature type="domain" description="DUF5643" evidence="3">
    <location>
        <begin position="237"/>
        <end position="325"/>
    </location>
</feature>
<protein>
    <recommendedName>
        <fullName evidence="6">DUF4179 domain-containing protein</fullName>
    </recommendedName>
</protein>
<accession>A0ABT9U8D7</accession>
<evidence type="ECO:0000313" key="5">
    <source>
        <dbReference type="Proteomes" id="UP001229346"/>
    </source>
</evidence>
<dbReference type="EMBL" id="JAUSSU010000013">
    <property type="protein sequence ID" value="MDQ0115922.1"/>
    <property type="molecule type" value="Genomic_DNA"/>
</dbReference>
<name>A0ABT9U8D7_PAEHA</name>
<evidence type="ECO:0000313" key="4">
    <source>
        <dbReference type="EMBL" id="MDQ0115922.1"/>
    </source>
</evidence>
<dbReference type="InterPro" id="IPR040680">
    <property type="entry name" value="DUF5643"/>
</dbReference>
<evidence type="ECO:0000259" key="2">
    <source>
        <dbReference type="Pfam" id="PF13786"/>
    </source>
</evidence>
<keyword evidence="1" id="KW-0472">Membrane</keyword>
<proteinExistence type="predicted"/>
<evidence type="ECO:0008006" key="6">
    <source>
        <dbReference type="Google" id="ProtNLM"/>
    </source>
</evidence>
<dbReference type="Pfam" id="PF18705">
    <property type="entry name" value="DUF5643"/>
    <property type="match status" value="1"/>
</dbReference>
<gene>
    <name evidence="4" type="ORF">J2T15_005390</name>
</gene>
<dbReference type="Pfam" id="PF13786">
    <property type="entry name" value="DUF4179"/>
    <property type="match status" value="1"/>
</dbReference>
<reference evidence="4 5" key="1">
    <citation type="submission" date="2023-07" db="EMBL/GenBank/DDBJ databases">
        <title>Sorghum-associated microbial communities from plants grown in Nebraska, USA.</title>
        <authorList>
            <person name="Schachtman D."/>
        </authorList>
    </citation>
    <scope>NUCLEOTIDE SEQUENCE [LARGE SCALE GENOMIC DNA]</scope>
    <source>
        <strain evidence="4 5">CC482</strain>
    </source>
</reference>
<keyword evidence="1" id="KW-1133">Transmembrane helix</keyword>
<keyword evidence="5" id="KW-1185">Reference proteome</keyword>
<feature type="domain" description="DUF4179" evidence="2">
    <location>
        <begin position="55"/>
        <end position="146"/>
    </location>
</feature>
<keyword evidence="1" id="KW-0812">Transmembrane</keyword>
<dbReference type="InterPro" id="IPR025436">
    <property type="entry name" value="DUF4179"/>
</dbReference>
<dbReference type="RefSeq" id="WP_307207914.1">
    <property type="nucleotide sequence ID" value="NZ_JAUSSU010000013.1"/>
</dbReference>
<evidence type="ECO:0000259" key="3">
    <source>
        <dbReference type="Pfam" id="PF18705"/>
    </source>
</evidence>